<sequence>MGGGGFSMNDGATALDRYVLDLTGRPRPNVCFVPTASGDADSYVERFRDAFASWDCAVDHLSLFKRTDTELVDILAESDVIYVGGGSTLNLLALWRLHGLDAALSARAARRDLVVCGLSAGALCWFEGGITDSYGPRLRPLADGLGWARGSVCPHYDGEPGRRPAYHAAVAAGTLAPGYALDDGAAIHLVDGEPYRFVTELPKARAYRVEAGPNGDRESELPMVRL</sequence>
<dbReference type="PANTHER" id="PTHR20842:SF0">
    <property type="entry name" value="ALPHA-ASPARTYL DIPEPTIDASE"/>
    <property type="match status" value="1"/>
</dbReference>
<dbReference type="Proteomes" id="UP000190037">
    <property type="component" value="Unassembled WGS sequence"/>
</dbReference>
<dbReference type="PANTHER" id="PTHR20842">
    <property type="entry name" value="PROTEASE S51 ALPHA-ASPARTYL DIPEPTIDASE"/>
    <property type="match status" value="1"/>
</dbReference>
<dbReference type="GO" id="GO:0008236">
    <property type="term" value="F:serine-type peptidase activity"/>
    <property type="evidence" value="ECO:0007669"/>
    <property type="project" value="UniProtKB-KW"/>
</dbReference>
<reference evidence="5 6" key="1">
    <citation type="submission" date="2017-03" db="EMBL/GenBank/DDBJ databases">
        <title>Draft genome sequence of Streptomyces scabrisporus NF3, endophyte isolated from Amphipterygium adstringens.</title>
        <authorList>
            <person name="Vazquez M."/>
            <person name="Ceapa C.D."/>
            <person name="Rodriguez Luna D."/>
            <person name="Sanchez Esquivel S."/>
        </authorList>
    </citation>
    <scope>NUCLEOTIDE SEQUENCE [LARGE SCALE GENOMIC DNA]</scope>
    <source>
        <strain evidence="5 6">NF3</strain>
    </source>
</reference>
<dbReference type="EMBL" id="MWQN01000001">
    <property type="protein sequence ID" value="OPC85255.1"/>
    <property type="molecule type" value="Genomic_DNA"/>
</dbReference>
<evidence type="ECO:0000256" key="3">
    <source>
        <dbReference type="ARBA" id="ARBA00022801"/>
    </source>
</evidence>
<keyword evidence="2" id="KW-0645">Protease</keyword>
<accession>A0A1T3P8L2</accession>
<dbReference type="GO" id="GO:0006508">
    <property type="term" value="P:proteolysis"/>
    <property type="evidence" value="ECO:0007669"/>
    <property type="project" value="UniProtKB-KW"/>
</dbReference>
<keyword evidence="4" id="KW-0720">Serine protease</keyword>
<proteinExistence type="inferred from homology"/>
<name>A0A1T3P8L2_9ACTN</name>
<dbReference type="InterPro" id="IPR005320">
    <property type="entry name" value="Peptidase_S51"/>
</dbReference>
<gene>
    <name evidence="5" type="ORF">B4N89_23970</name>
</gene>
<evidence type="ECO:0000256" key="4">
    <source>
        <dbReference type="ARBA" id="ARBA00022825"/>
    </source>
</evidence>
<evidence type="ECO:0000313" key="6">
    <source>
        <dbReference type="Proteomes" id="UP000190037"/>
    </source>
</evidence>
<evidence type="ECO:0000256" key="2">
    <source>
        <dbReference type="ARBA" id="ARBA00022670"/>
    </source>
</evidence>
<dbReference type="CDD" id="cd03146">
    <property type="entry name" value="GAT1_Peptidase_E"/>
    <property type="match status" value="1"/>
</dbReference>
<dbReference type="Gene3D" id="3.40.50.880">
    <property type="match status" value="1"/>
</dbReference>
<comment type="caution">
    <text evidence="5">The sequence shown here is derived from an EMBL/GenBank/DDBJ whole genome shotgun (WGS) entry which is preliminary data.</text>
</comment>
<organism evidence="5 6">
    <name type="scientific">Embleya scabrispora</name>
    <dbReference type="NCBI Taxonomy" id="159449"/>
    <lineage>
        <taxon>Bacteria</taxon>
        <taxon>Bacillati</taxon>
        <taxon>Actinomycetota</taxon>
        <taxon>Actinomycetes</taxon>
        <taxon>Kitasatosporales</taxon>
        <taxon>Streptomycetaceae</taxon>
        <taxon>Embleya</taxon>
    </lineage>
</organism>
<dbReference type="InterPro" id="IPR029062">
    <property type="entry name" value="Class_I_gatase-like"/>
</dbReference>
<protein>
    <submittedName>
        <fullName evidence="5">Peptidase E</fullName>
    </submittedName>
</protein>
<dbReference type="Pfam" id="PF03575">
    <property type="entry name" value="Peptidase_S51"/>
    <property type="match status" value="1"/>
</dbReference>
<keyword evidence="3" id="KW-0378">Hydrolase</keyword>
<keyword evidence="6" id="KW-1185">Reference proteome</keyword>
<dbReference type="OrthoDB" id="9778515at2"/>
<dbReference type="AlphaFoldDB" id="A0A1T3P8L2"/>
<evidence type="ECO:0000256" key="1">
    <source>
        <dbReference type="ARBA" id="ARBA00006534"/>
    </source>
</evidence>
<dbReference type="SUPFAM" id="SSF52317">
    <property type="entry name" value="Class I glutamine amidotransferase-like"/>
    <property type="match status" value="1"/>
</dbReference>
<evidence type="ECO:0000313" key="5">
    <source>
        <dbReference type="EMBL" id="OPC85255.1"/>
    </source>
</evidence>
<comment type="similarity">
    <text evidence="1">Belongs to the peptidase S51 family.</text>
</comment>